<proteinExistence type="predicted"/>
<evidence type="ECO:0000256" key="1">
    <source>
        <dbReference type="SAM" id="MobiDB-lite"/>
    </source>
</evidence>
<organism evidence="2 3">
    <name type="scientific">Fusarium flagelliforme</name>
    <dbReference type="NCBI Taxonomy" id="2675880"/>
    <lineage>
        <taxon>Eukaryota</taxon>
        <taxon>Fungi</taxon>
        <taxon>Dikarya</taxon>
        <taxon>Ascomycota</taxon>
        <taxon>Pezizomycotina</taxon>
        <taxon>Sordariomycetes</taxon>
        <taxon>Hypocreomycetidae</taxon>
        <taxon>Hypocreales</taxon>
        <taxon>Nectriaceae</taxon>
        <taxon>Fusarium</taxon>
        <taxon>Fusarium incarnatum-equiseti species complex</taxon>
    </lineage>
</organism>
<dbReference type="Proteomes" id="UP000265631">
    <property type="component" value="Unassembled WGS sequence"/>
</dbReference>
<comment type="caution">
    <text evidence="2">The sequence shown here is derived from an EMBL/GenBank/DDBJ whole genome shotgun (WGS) entry which is preliminary data.</text>
</comment>
<name>A0A395M671_9HYPO</name>
<protein>
    <submittedName>
        <fullName evidence="2">Uncharacterized protein</fullName>
    </submittedName>
</protein>
<gene>
    <name evidence="2" type="ORF">FIE12Z_12931</name>
</gene>
<feature type="region of interest" description="Disordered" evidence="1">
    <location>
        <begin position="310"/>
        <end position="350"/>
    </location>
</feature>
<reference evidence="2 3" key="1">
    <citation type="journal article" date="2018" name="PLoS Pathog.">
        <title>Evolution of structural diversity of trichothecenes, a family of toxins produced by plant pathogenic and entomopathogenic fungi.</title>
        <authorList>
            <person name="Proctor R.H."/>
            <person name="McCormick S.P."/>
            <person name="Kim H.S."/>
            <person name="Cardoza R.E."/>
            <person name="Stanley A.M."/>
            <person name="Lindo L."/>
            <person name="Kelly A."/>
            <person name="Brown D.W."/>
            <person name="Lee T."/>
            <person name="Vaughan M.M."/>
            <person name="Alexander N.J."/>
            <person name="Busman M."/>
            <person name="Gutierrez S."/>
        </authorList>
    </citation>
    <scope>NUCLEOTIDE SEQUENCE [LARGE SCALE GENOMIC DNA]</scope>
    <source>
        <strain evidence="2 3">NRRL 13405</strain>
    </source>
</reference>
<evidence type="ECO:0000313" key="2">
    <source>
        <dbReference type="EMBL" id="RFN41773.1"/>
    </source>
</evidence>
<feature type="compositionally biased region" description="Basic and acidic residues" evidence="1">
    <location>
        <begin position="331"/>
        <end position="350"/>
    </location>
</feature>
<dbReference type="EMBL" id="PXXK01000813">
    <property type="protein sequence ID" value="RFN41773.1"/>
    <property type="molecule type" value="Genomic_DNA"/>
</dbReference>
<accession>A0A395M671</accession>
<evidence type="ECO:0000313" key="3">
    <source>
        <dbReference type="Proteomes" id="UP000265631"/>
    </source>
</evidence>
<sequence length="350" mass="39246">MKQGRNGNRKACWWREIVWGRKVEKGADATKGGRLVPAVPLWITGAWVQRRIPFAAAATVPASSVPVDYMTCCASYLCLPSTLVTTRVFPLFTRTTDSVGICSVPKPAHATALPCADRQPLPLGLSRSPAHSNCTFHDAFSRACQLRRTVDLHSKRQRYISLGVPAIMSDQANVVLKKEEEEEYVFVKEEEGEYVRVDGRTIKLASVPRPAERLRIANPSGTDRVTVMKLDANDVERTRAEMEYMFKRDSGKAEYDFRKATNEARLAAGITLPEITTLAIEPPNPRYKYPWNGVGEKPPNEHMSFFTNPPHLHISPKRWAEMGQKSSDSVDPAKKQADERAERALKRART</sequence>
<dbReference type="AlphaFoldDB" id="A0A395M671"/>
<keyword evidence="3" id="KW-1185">Reference proteome</keyword>